<evidence type="ECO:0000313" key="5">
    <source>
        <dbReference type="Proteomes" id="UP000619838"/>
    </source>
</evidence>
<keyword evidence="3" id="KW-0378">Hydrolase</keyword>
<dbReference type="InterPro" id="IPR005269">
    <property type="entry name" value="LOG"/>
</dbReference>
<dbReference type="Proteomes" id="UP000619838">
    <property type="component" value="Unassembled WGS sequence"/>
</dbReference>
<organism evidence="4 5">
    <name type="scientific">Prosthecochloris ethylica</name>
    <dbReference type="NCBI Taxonomy" id="2743976"/>
    <lineage>
        <taxon>Bacteria</taxon>
        <taxon>Pseudomonadati</taxon>
        <taxon>Chlorobiota</taxon>
        <taxon>Chlorobiia</taxon>
        <taxon>Chlorobiales</taxon>
        <taxon>Chlorobiaceae</taxon>
        <taxon>Prosthecochloris</taxon>
    </lineage>
</organism>
<comment type="similarity">
    <text evidence="2 3">Belongs to the LOG family.</text>
</comment>
<name>A0ABR9XQ92_9CHLB</name>
<evidence type="ECO:0000256" key="2">
    <source>
        <dbReference type="ARBA" id="ARBA00006763"/>
    </source>
</evidence>
<comment type="caution">
    <text evidence="4">The sequence shown here is derived from an EMBL/GenBank/DDBJ whole genome shotgun (WGS) entry which is preliminary data.</text>
</comment>
<accession>A0ABR9XQ92</accession>
<dbReference type="SUPFAM" id="SSF102405">
    <property type="entry name" value="MCP/YpsA-like"/>
    <property type="match status" value="1"/>
</dbReference>
<dbReference type="Gene3D" id="3.40.50.450">
    <property type="match status" value="1"/>
</dbReference>
<keyword evidence="3" id="KW-0203">Cytokinin biosynthesis</keyword>
<dbReference type="InterPro" id="IPR031100">
    <property type="entry name" value="LOG_fam"/>
</dbReference>
<proteinExistence type="inferred from homology"/>
<dbReference type="NCBIfam" id="TIGR00730">
    <property type="entry name" value="Rossman fold protein, TIGR00730 family"/>
    <property type="match status" value="1"/>
</dbReference>
<evidence type="ECO:0000313" key="4">
    <source>
        <dbReference type="EMBL" id="MBF0636211.1"/>
    </source>
</evidence>
<evidence type="ECO:0000256" key="1">
    <source>
        <dbReference type="ARBA" id="ARBA00000274"/>
    </source>
</evidence>
<dbReference type="PANTHER" id="PTHR31223">
    <property type="entry name" value="LOG FAMILY PROTEIN YJL055W"/>
    <property type="match status" value="1"/>
</dbReference>
<reference evidence="4 5" key="1">
    <citation type="journal article" date="2020" name="Microorganisms">
        <title>Simultaneous Genome Sequencing of Prosthecochloris ethylica and Desulfuromonas acetoxidans within a Syntrophic Mixture Reveals Unique Pili and Protein Interactions.</title>
        <authorList>
            <person name="Kyndt J.A."/>
            <person name="Van Beeumen J.J."/>
            <person name="Meyer T.E."/>
        </authorList>
    </citation>
    <scope>NUCLEOTIDE SEQUENCE [LARGE SCALE GENOMIC DNA]</scope>
    <source>
        <strain evidence="4 5">N3</strain>
    </source>
</reference>
<sequence length="182" mass="20094">MNVTVYCSSSDLAADNFISSAHDLGAALARKGIGIVFGGGDVGLMGCVANAAMDSGGSVKGVIPRFLEEKEIAHRGISELHVVETMHERKMLLTEWADAFIVLPGGFGTLDELIEVITWRHLGHHDKPVLLYNIDGFWAPLTDFFATLSRHRMVRTDHQRLYTICDSLEEILSELDRAARKE</sequence>
<evidence type="ECO:0000256" key="3">
    <source>
        <dbReference type="RuleBase" id="RU363015"/>
    </source>
</evidence>
<dbReference type="EMBL" id="JADGII010000004">
    <property type="protein sequence ID" value="MBF0636211.1"/>
    <property type="molecule type" value="Genomic_DNA"/>
</dbReference>
<comment type="catalytic activity">
    <reaction evidence="1">
        <text>AMP + H2O = D-ribose 5-phosphate + adenine</text>
        <dbReference type="Rhea" id="RHEA:20129"/>
        <dbReference type="ChEBI" id="CHEBI:15377"/>
        <dbReference type="ChEBI" id="CHEBI:16708"/>
        <dbReference type="ChEBI" id="CHEBI:78346"/>
        <dbReference type="ChEBI" id="CHEBI:456215"/>
        <dbReference type="EC" id="3.2.2.4"/>
    </reaction>
</comment>
<dbReference type="Pfam" id="PF03641">
    <property type="entry name" value="Lysine_decarbox"/>
    <property type="match status" value="1"/>
</dbReference>
<keyword evidence="5" id="KW-1185">Reference proteome</keyword>
<dbReference type="EC" id="3.2.2.n1" evidence="3"/>
<gene>
    <name evidence="4" type="ORF">INT08_03300</name>
</gene>
<protein>
    <recommendedName>
        <fullName evidence="3">Cytokinin riboside 5'-monophosphate phosphoribohydrolase</fullName>
        <ecNumber evidence="3">3.2.2.n1</ecNumber>
    </recommendedName>
</protein>
<dbReference type="PANTHER" id="PTHR31223:SF70">
    <property type="entry name" value="LOG FAMILY PROTEIN YJL055W"/>
    <property type="match status" value="1"/>
</dbReference>